<feature type="active site" description="Charge relay system" evidence="5">
    <location>
        <position position="381"/>
    </location>
</feature>
<evidence type="ECO:0000256" key="3">
    <source>
        <dbReference type="ARBA" id="ARBA00022801"/>
    </source>
</evidence>
<dbReference type="InterPro" id="IPR023827">
    <property type="entry name" value="Peptidase_S8_Asp-AS"/>
</dbReference>
<dbReference type="PROSITE" id="PS00136">
    <property type="entry name" value="SUBTILASE_ASP"/>
    <property type="match status" value="1"/>
</dbReference>
<feature type="active site" description="Charge relay system" evidence="5">
    <location>
        <position position="236"/>
    </location>
</feature>
<dbReference type="OrthoDB" id="7359054at2"/>
<keyword evidence="2 5" id="KW-0645">Protease</keyword>
<evidence type="ECO:0000256" key="1">
    <source>
        <dbReference type="ARBA" id="ARBA00011073"/>
    </source>
</evidence>
<evidence type="ECO:0000313" key="8">
    <source>
        <dbReference type="Proteomes" id="UP000053235"/>
    </source>
</evidence>
<dbReference type="InterPro" id="IPR050131">
    <property type="entry name" value="Peptidase_S8_subtilisin-like"/>
</dbReference>
<dbReference type="PANTHER" id="PTHR43806:SF11">
    <property type="entry name" value="CEREVISIN-RELATED"/>
    <property type="match status" value="1"/>
</dbReference>
<evidence type="ECO:0000256" key="4">
    <source>
        <dbReference type="ARBA" id="ARBA00022825"/>
    </source>
</evidence>
<dbReference type="InterPro" id="IPR000209">
    <property type="entry name" value="Peptidase_S8/S53_dom"/>
</dbReference>
<comment type="similarity">
    <text evidence="1 5">Belongs to the peptidase S8 family.</text>
</comment>
<feature type="active site" description="Charge relay system" evidence="5">
    <location>
        <position position="187"/>
    </location>
</feature>
<gene>
    <name evidence="7" type="ORF">LAX5112_04338</name>
</gene>
<evidence type="ECO:0000259" key="6">
    <source>
        <dbReference type="Pfam" id="PF00082"/>
    </source>
</evidence>
<dbReference type="PANTHER" id="PTHR43806">
    <property type="entry name" value="PEPTIDASE S8"/>
    <property type="match status" value="1"/>
</dbReference>
<dbReference type="InterPro" id="IPR036852">
    <property type="entry name" value="Peptidase_S8/S53_dom_sf"/>
</dbReference>
<dbReference type="RefSeq" id="WP_055673555.1">
    <property type="nucleotide sequence ID" value="NZ_CXWD01000022.1"/>
</dbReference>
<keyword evidence="8" id="KW-1185">Reference proteome</keyword>
<sequence>MSSYITKTSWSGKILFILTSFLLGSAETKAEERSSQSAKTVLERAISSVCADTPPTGFSIQNAVPQSWLLNETSIPAPGLPARQDIRLVLPGGDELTVEIRLAGGSPRQIRATYYRNENNALLPSVLAIADGSCVIRSARKIRYADEPWVLMDQLQGDMETLRWTETLQAPWPDGRDPGGSRVVFVDSGLAYDLPLFRDRLARDNDGTPIGYDFWDVDPWPYDGDTSRGAFLPVRHGTAVASVFAREAPNAALVPFRYPRPDMSRMAEIVARAIDNEIRILAMPLGSNSKEDWTEFAEALKNQNILAIVSAGNNGRDIDAQPVYPAALDLDNILTVTSADGFGRLAPGSNWGNTSVDLMVPAENIAVTDFRGAAGVTSGSSYAVPRLAALAARLLEQNPGLTALELKELIVDRAVASPFETDNRVAVGWIPDPDKD</sequence>
<dbReference type="Pfam" id="PF00082">
    <property type="entry name" value="Peptidase_S8"/>
    <property type="match status" value="1"/>
</dbReference>
<dbReference type="EC" id="3.4.21.-" evidence="7"/>
<dbReference type="Gene3D" id="3.40.50.200">
    <property type="entry name" value="Peptidase S8/S53 domain"/>
    <property type="match status" value="1"/>
</dbReference>
<evidence type="ECO:0000256" key="2">
    <source>
        <dbReference type="ARBA" id="ARBA00022670"/>
    </source>
</evidence>
<dbReference type="AlphaFoldDB" id="A0A0M7AQ46"/>
<keyword evidence="3 5" id="KW-0378">Hydrolase</keyword>
<reference evidence="8" key="1">
    <citation type="submission" date="2015-07" db="EMBL/GenBank/DDBJ databases">
        <authorList>
            <person name="Rodrigo-Torres Lidia"/>
            <person name="Arahal R.David."/>
        </authorList>
    </citation>
    <scope>NUCLEOTIDE SEQUENCE [LARGE SCALE GENOMIC DNA]</scope>
    <source>
        <strain evidence="8">CECT 5112</strain>
    </source>
</reference>
<evidence type="ECO:0000256" key="5">
    <source>
        <dbReference type="PROSITE-ProRule" id="PRU01240"/>
    </source>
</evidence>
<accession>A0A0M7AQ46</accession>
<dbReference type="PROSITE" id="PS51892">
    <property type="entry name" value="SUBTILASE"/>
    <property type="match status" value="1"/>
</dbReference>
<keyword evidence="4 5" id="KW-0720">Serine protease</keyword>
<evidence type="ECO:0000313" key="7">
    <source>
        <dbReference type="EMBL" id="CTQ75714.1"/>
    </source>
</evidence>
<protein>
    <submittedName>
        <fullName evidence="7">Thermophilic serine proteinase</fullName>
        <ecNumber evidence="7">3.4.21.-</ecNumber>
    </submittedName>
</protein>
<proteinExistence type="inferred from homology"/>
<dbReference type="STRING" id="388408.LAX5112_04338"/>
<dbReference type="GO" id="GO:0004252">
    <property type="term" value="F:serine-type endopeptidase activity"/>
    <property type="evidence" value="ECO:0007669"/>
    <property type="project" value="UniProtKB-UniRule"/>
</dbReference>
<dbReference type="Proteomes" id="UP000053235">
    <property type="component" value="Unassembled WGS sequence"/>
</dbReference>
<organism evidence="7 8">
    <name type="scientific">Roseibium alexandrii</name>
    <dbReference type="NCBI Taxonomy" id="388408"/>
    <lineage>
        <taxon>Bacteria</taxon>
        <taxon>Pseudomonadati</taxon>
        <taxon>Pseudomonadota</taxon>
        <taxon>Alphaproteobacteria</taxon>
        <taxon>Hyphomicrobiales</taxon>
        <taxon>Stappiaceae</taxon>
        <taxon>Roseibium</taxon>
    </lineage>
</organism>
<dbReference type="SUPFAM" id="SSF52743">
    <property type="entry name" value="Subtilisin-like"/>
    <property type="match status" value="1"/>
</dbReference>
<dbReference type="GO" id="GO:0006508">
    <property type="term" value="P:proteolysis"/>
    <property type="evidence" value="ECO:0007669"/>
    <property type="project" value="UniProtKB-KW"/>
</dbReference>
<feature type="domain" description="Peptidase S8/S53" evidence="6">
    <location>
        <begin position="185"/>
        <end position="417"/>
    </location>
</feature>
<dbReference type="EMBL" id="CXWD01000022">
    <property type="protein sequence ID" value="CTQ75714.1"/>
    <property type="molecule type" value="Genomic_DNA"/>
</dbReference>
<name>A0A0M7AQ46_9HYPH</name>